<proteinExistence type="inferred from homology"/>
<feature type="compositionally biased region" description="Low complexity" evidence="3">
    <location>
        <begin position="1"/>
        <end position="20"/>
    </location>
</feature>
<evidence type="ECO:0000256" key="1">
    <source>
        <dbReference type="ARBA" id="ARBA00008710"/>
    </source>
</evidence>
<evidence type="ECO:0000313" key="5">
    <source>
        <dbReference type="Proteomes" id="UP001596548"/>
    </source>
</evidence>
<evidence type="ECO:0000256" key="3">
    <source>
        <dbReference type="SAM" id="MobiDB-lite"/>
    </source>
</evidence>
<reference evidence="5" key="1">
    <citation type="journal article" date="2019" name="Int. J. Syst. Evol. Microbiol.">
        <title>The Global Catalogue of Microorganisms (GCM) 10K type strain sequencing project: providing services to taxonomists for standard genome sequencing and annotation.</title>
        <authorList>
            <consortium name="The Broad Institute Genomics Platform"/>
            <consortium name="The Broad Institute Genome Sequencing Center for Infectious Disease"/>
            <person name="Wu L."/>
            <person name="Ma J."/>
        </authorList>
    </citation>
    <scope>NUCLEOTIDE SEQUENCE [LARGE SCALE GENOMIC DNA]</scope>
    <source>
        <strain evidence="5">XZYJT-10</strain>
    </source>
</reference>
<dbReference type="PANTHER" id="PTHR39428:SF1">
    <property type="entry name" value="F420H(2)-DEPENDENT QUINONE REDUCTASE RV1261C"/>
    <property type="match status" value="1"/>
</dbReference>
<name>A0ABW2HW94_9ACTN</name>
<evidence type="ECO:0000313" key="4">
    <source>
        <dbReference type="EMBL" id="MFC7277101.1"/>
    </source>
</evidence>
<dbReference type="NCBIfam" id="TIGR00026">
    <property type="entry name" value="hi_GC_TIGR00026"/>
    <property type="match status" value="1"/>
</dbReference>
<accession>A0ABW2HW94</accession>
<dbReference type="EMBL" id="JBHTBJ010000019">
    <property type="protein sequence ID" value="MFC7277101.1"/>
    <property type="molecule type" value="Genomic_DNA"/>
</dbReference>
<organism evidence="4 5">
    <name type="scientific">Paractinoplanes rhizophilus</name>
    <dbReference type="NCBI Taxonomy" id="1416877"/>
    <lineage>
        <taxon>Bacteria</taxon>
        <taxon>Bacillati</taxon>
        <taxon>Actinomycetota</taxon>
        <taxon>Actinomycetes</taxon>
        <taxon>Micromonosporales</taxon>
        <taxon>Micromonosporaceae</taxon>
        <taxon>Paractinoplanes</taxon>
    </lineage>
</organism>
<sequence length="170" mass="18616">MEAMRAAQAAEAMRAAPAAADQRRRGMDVKAINKHVIDQFRAGGEIEGMHRERLLLLTTTGARTGRPHTTPMMFHRDGDRLLVMASNAGAPADPDWYRNLVAHPAVTVEVGDARYAATATPLTGADRERAWAAIKQAYPFFADHEAKAGREIPVVELLYFVQGAEILPID</sequence>
<gene>
    <name evidence="4" type="ORF">ACFQS1_24175</name>
</gene>
<comment type="caution">
    <text evidence="4">The sequence shown here is derived from an EMBL/GenBank/DDBJ whole genome shotgun (WGS) entry which is preliminary data.</text>
</comment>
<dbReference type="SUPFAM" id="SSF50475">
    <property type="entry name" value="FMN-binding split barrel"/>
    <property type="match status" value="1"/>
</dbReference>
<dbReference type="Proteomes" id="UP001596548">
    <property type="component" value="Unassembled WGS sequence"/>
</dbReference>
<dbReference type="RefSeq" id="WP_378972263.1">
    <property type="nucleotide sequence ID" value="NZ_JBHTBJ010000019.1"/>
</dbReference>
<protein>
    <submittedName>
        <fullName evidence="4">Nitroreductase family deazaflavin-dependent oxidoreductase</fullName>
    </submittedName>
</protein>
<dbReference type="InterPro" id="IPR012349">
    <property type="entry name" value="Split_barrel_FMN-bd"/>
</dbReference>
<dbReference type="Pfam" id="PF04075">
    <property type="entry name" value="F420H2_quin_red"/>
    <property type="match status" value="1"/>
</dbReference>
<comment type="similarity">
    <text evidence="1">Belongs to the F420H(2)-dependent quinone reductase family.</text>
</comment>
<comment type="catalytic activity">
    <reaction evidence="2">
        <text>oxidized coenzyme F420-(gamma-L-Glu)(n) + a quinol + H(+) = reduced coenzyme F420-(gamma-L-Glu)(n) + a quinone</text>
        <dbReference type="Rhea" id="RHEA:39663"/>
        <dbReference type="Rhea" id="RHEA-COMP:12939"/>
        <dbReference type="Rhea" id="RHEA-COMP:14378"/>
        <dbReference type="ChEBI" id="CHEBI:15378"/>
        <dbReference type="ChEBI" id="CHEBI:24646"/>
        <dbReference type="ChEBI" id="CHEBI:132124"/>
        <dbReference type="ChEBI" id="CHEBI:133980"/>
        <dbReference type="ChEBI" id="CHEBI:139511"/>
    </reaction>
</comment>
<dbReference type="Gene3D" id="2.30.110.10">
    <property type="entry name" value="Electron Transport, Fmn-binding Protein, Chain A"/>
    <property type="match status" value="1"/>
</dbReference>
<keyword evidence="5" id="KW-1185">Reference proteome</keyword>
<feature type="region of interest" description="Disordered" evidence="3">
    <location>
        <begin position="1"/>
        <end position="23"/>
    </location>
</feature>
<dbReference type="InterPro" id="IPR004378">
    <property type="entry name" value="F420H2_quin_Rdtase"/>
</dbReference>
<evidence type="ECO:0000256" key="2">
    <source>
        <dbReference type="ARBA" id="ARBA00049106"/>
    </source>
</evidence>
<dbReference type="PANTHER" id="PTHR39428">
    <property type="entry name" value="F420H(2)-DEPENDENT QUINONE REDUCTASE RV1261C"/>
    <property type="match status" value="1"/>
</dbReference>